<dbReference type="SUPFAM" id="SSF49464">
    <property type="entry name" value="Carboxypeptidase regulatory domain-like"/>
    <property type="match status" value="1"/>
</dbReference>
<evidence type="ECO:0000256" key="3">
    <source>
        <dbReference type="ARBA" id="ARBA00022452"/>
    </source>
</evidence>
<dbReference type="Gene3D" id="2.40.170.20">
    <property type="entry name" value="TonB-dependent receptor, beta-barrel domain"/>
    <property type="match status" value="1"/>
</dbReference>
<feature type="domain" description="TonB-dependent receptor plug" evidence="9">
    <location>
        <begin position="294"/>
        <end position="372"/>
    </location>
</feature>
<keyword evidence="11" id="KW-1185">Reference proteome</keyword>
<dbReference type="InterPro" id="IPR037066">
    <property type="entry name" value="Plug_dom_sf"/>
</dbReference>
<dbReference type="RefSeq" id="WP_323325525.1">
    <property type="nucleotide sequence ID" value="NZ_JAYGIL010000003.1"/>
</dbReference>
<sequence length="949" mass="105676">MKKLFLLTTLVLFSVKVFSQVTTTTGITIKDEFYNNRPLAEILADLETKVGAKFIYDPTKIKGLYASYWFDNMSLETGMRGLLKGSGLKFYVDDNQIVHIVPKSQKVYVKSSYNSGTYYGGNSAVPAPTIADAGITAPTPQGTTPQITVNRPAMEAIPQTTRRQVGLKPATKFDFTFTGKILDARSSEPLPFVNIMIKSKKTGTQTNVDGYFTLLKVPTDTTTLILSYIGYVTTTIKLVPDAPISGITIEMEPDNTELDEVVVKGEKTEVLKAAETIGMFKMTPRNIAKLPNVGEKDIFRSFQLMPGISAANQSSSGLYVRGGTPDQNLVLYDGFTVYYVDHLYGFFSAFNSNPIKDVQLYKGGFDAKFGGRISSVVEITSKDGNKREFNFGGDLSLISANIWAEGPVTKDKKVTFSVAGRRSWAGPLYNKVFNTFNSSSTTTQGAGFGGGGFRQAQSAQTATSYFYDLNGKITFKPSENENVSLSIYNGEDYLDNSQNLGLPFGGGGGGFNNTDLSKWGNTGTSLKWSKKWSDKFYTNTLISYSNFFSGRDNTSENSFVRNNETTTVKFGSIESNDLKDFSAKTDIEYNTSKSNQLAFGIQATRLNIQYSNSQNDTTVIIAKNDKGSLLTAYLQDQIKLFDSKLVLKAGIRANYFDVTSKNYFEPRLSGTYSVNDRLKFKGAWGIYYQFAKQVEREDISNGARNFWVLANDSYLPVTSSTHYIFGLSYELNDYLFDVEGYYKDIQNDTRYTLRFAPQIGRGLIADETFFNGTGKVKGIDFLVQKKFGNYTGWVGYTFAHSDKYIAQFSANSFPSNFDVRHEFKSVNIYKLGRWDLAATWIYASGKPYTSIVGGYTVKLLDGTEIDFTDPSITNGNRLPASHRLDVSATYNFSRGSIGFSVFNAYGRTNVWYKKYQTITDETTGDKYLSITDVNYLGFTPNITFSYKFK</sequence>
<keyword evidence="6 7" id="KW-0998">Cell outer membrane</keyword>
<keyword evidence="4 7" id="KW-0812">Transmembrane</keyword>
<dbReference type="EMBL" id="JAYGIL010000003">
    <property type="protein sequence ID" value="MEA5401674.1"/>
    <property type="molecule type" value="Genomic_DNA"/>
</dbReference>
<comment type="subcellular location">
    <subcellularLocation>
        <location evidence="1 7">Cell outer membrane</location>
        <topology evidence="1 7">Multi-pass membrane protein</topology>
    </subcellularLocation>
</comment>
<name>A0ABU5RZP9_9BACT</name>
<evidence type="ECO:0000256" key="8">
    <source>
        <dbReference type="SAM" id="SignalP"/>
    </source>
</evidence>
<keyword evidence="3 7" id="KW-1134">Transmembrane beta strand</keyword>
<gene>
    <name evidence="10" type="ORF">VB776_02030</name>
</gene>
<evidence type="ECO:0000313" key="10">
    <source>
        <dbReference type="EMBL" id="MEA5401674.1"/>
    </source>
</evidence>
<evidence type="ECO:0000313" key="11">
    <source>
        <dbReference type="Proteomes" id="UP001303899"/>
    </source>
</evidence>
<dbReference type="Proteomes" id="UP001303899">
    <property type="component" value="Unassembled WGS sequence"/>
</dbReference>
<evidence type="ECO:0000256" key="4">
    <source>
        <dbReference type="ARBA" id="ARBA00022692"/>
    </source>
</evidence>
<organism evidence="10 11">
    <name type="scientific">Arcicella gelida</name>
    <dbReference type="NCBI Taxonomy" id="2984195"/>
    <lineage>
        <taxon>Bacteria</taxon>
        <taxon>Pseudomonadati</taxon>
        <taxon>Bacteroidota</taxon>
        <taxon>Cytophagia</taxon>
        <taxon>Cytophagales</taxon>
        <taxon>Flectobacillaceae</taxon>
        <taxon>Arcicella</taxon>
    </lineage>
</organism>
<reference evidence="10 11" key="1">
    <citation type="submission" date="2023-12" db="EMBL/GenBank/DDBJ databases">
        <title>Novel species of the genus Arcicella isolated from rivers.</title>
        <authorList>
            <person name="Lu H."/>
        </authorList>
    </citation>
    <scope>NUCLEOTIDE SEQUENCE [LARGE SCALE GENOMIC DNA]</scope>
    <source>
        <strain evidence="10 11">DC2W</strain>
    </source>
</reference>
<dbReference type="Pfam" id="PF13715">
    <property type="entry name" value="CarbopepD_reg_2"/>
    <property type="match status" value="1"/>
</dbReference>
<dbReference type="Gene3D" id="3.55.50.30">
    <property type="match status" value="1"/>
</dbReference>
<dbReference type="InterPro" id="IPR012910">
    <property type="entry name" value="Plug_dom"/>
</dbReference>
<accession>A0ABU5RZP9</accession>
<feature type="chain" id="PRO_5046079979" evidence="8">
    <location>
        <begin position="20"/>
        <end position="949"/>
    </location>
</feature>
<feature type="signal peptide" evidence="8">
    <location>
        <begin position="1"/>
        <end position="19"/>
    </location>
</feature>
<proteinExistence type="inferred from homology"/>
<keyword evidence="5 7" id="KW-0472">Membrane</keyword>
<protein>
    <submittedName>
        <fullName evidence="10">TonB-dependent receptor</fullName>
    </submittedName>
</protein>
<evidence type="ECO:0000256" key="7">
    <source>
        <dbReference type="PROSITE-ProRule" id="PRU01360"/>
    </source>
</evidence>
<dbReference type="InterPro" id="IPR008969">
    <property type="entry name" value="CarboxyPept-like_regulatory"/>
</dbReference>
<evidence type="ECO:0000256" key="6">
    <source>
        <dbReference type="ARBA" id="ARBA00023237"/>
    </source>
</evidence>
<evidence type="ECO:0000256" key="5">
    <source>
        <dbReference type="ARBA" id="ARBA00023136"/>
    </source>
</evidence>
<dbReference type="SUPFAM" id="SSF56935">
    <property type="entry name" value="Porins"/>
    <property type="match status" value="1"/>
</dbReference>
<comment type="caution">
    <text evidence="10">The sequence shown here is derived from an EMBL/GenBank/DDBJ whole genome shotgun (WGS) entry which is preliminary data.</text>
</comment>
<evidence type="ECO:0000256" key="1">
    <source>
        <dbReference type="ARBA" id="ARBA00004571"/>
    </source>
</evidence>
<dbReference type="InterPro" id="IPR036942">
    <property type="entry name" value="Beta-barrel_TonB_sf"/>
</dbReference>
<comment type="similarity">
    <text evidence="7">Belongs to the TonB-dependent receptor family.</text>
</comment>
<keyword evidence="10" id="KW-0675">Receptor</keyword>
<dbReference type="InterPro" id="IPR039426">
    <property type="entry name" value="TonB-dep_rcpt-like"/>
</dbReference>
<evidence type="ECO:0000259" key="9">
    <source>
        <dbReference type="Pfam" id="PF07715"/>
    </source>
</evidence>
<dbReference type="Gene3D" id="2.170.130.10">
    <property type="entry name" value="TonB-dependent receptor, plug domain"/>
    <property type="match status" value="1"/>
</dbReference>
<dbReference type="Gene3D" id="2.60.40.1120">
    <property type="entry name" value="Carboxypeptidase-like, regulatory domain"/>
    <property type="match status" value="1"/>
</dbReference>
<evidence type="ECO:0000256" key="2">
    <source>
        <dbReference type="ARBA" id="ARBA00022448"/>
    </source>
</evidence>
<keyword evidence="2 7" id="KW-0813">Transport</keyword>
<keyword evidence="8" id="KW-0732">Signal</keyword>
<dbReference type="PROSITE" id="PS52016">
    <property type="entry name" value="TONB_DEPENDENT_REC_3"/>
    <property type="match status" value="1"/>
</dbReference>
<dbReference type="Pfam" id="PF07715">
    <property type="entry name" value="Plug"/>
    <property type="match status" value="1"/>
</dbReference>